<feature type="transmembrane region" description="Helical" evidence="1">
    <location>
        <begin position="25"/>
        <end position="46"/>
    </location>
</feature>
<dbReference type="EMBL" id="MGJP01000030">
    <property type="protein sequence ID" value="OGN09647.1"/>
    <property type="molecule type" value="Genomic_DNA"/>
</dbReference>
<evidence type="ECO:0000313" key="2">
    <source>
        <dbReference type="EMBL" id="OGN09647.1"/>
    </source>
</evidence>
<keyword evidence="1" id="KW-0472">Membrane</keyword>
<organism evidence="2 3">
    <name type="scientific">Candidatus Yanofskybacteria bacterium RIFCSPHIGHO2_02_FULL_41_11</name>
    <dbReference type="NCBI Taxonomy" id="1802675"/>
    <lineage>
        <taxon>Bacteria</taxon>
        <taxon>Candidatus Yanofskyibacteriota</taxon>
    </lineage>
</organism>
<protein>
    <submittedName>
        <fullName evidence="2">Uncharacterized protein</fullName>
    </submittedName>
</protein>
<dbReference type="Proteomes" id="UP000177167">
    <property type="component" value="Unassembled WGS sequence"/>
</dbReference>
<evidence type="ECO:0000256" key="1">
    <source>
        <dbReference type="SAM" id="Phobius"/>
    </source>
</evidence>
<gene>
    <name evidence="2" type="ORF">A3J46_01465</name>
</gene>
<sequence>MESEINIASSQPKPNFNEPRSKTRLIILLAILGVIITGYFVSARLFNFWPFSYSGWQIYSNEKDGFSLEYPKRLFLITRADESGRTYIQNMPAPNLDRYSNDLKNRGGFVIELTPFTFSNDFDFTQNAASNNDCQIDKTEQINISGAEAYRYALKGEYEGEVIVTIPYDFKNSRGLEFDYYSSYNNNSAQQKNAIEIFNKILSTLKFTSVSSQRDLEREQEMLLSQIVWQKYSDAFIEFEYPSDFVIETPPKVITEHRTNLSGKDMYGFVGITLQHKIFPSHIAINVIPKTLNYGNISAEEQFKNYSKIFEAEIKEYPTDTLTKIFVDSYEAFLASRNVYDNFDYATCKGSGRIGTKSVYFLTKNNSYNIELTWIGKSNNDPNSPIQKEFQKLISTFHVSQP</sequence>
<keyword evidence="1" id="KW-1133">Transmembrane helix</keyword>
<dbReference type="AlphaFoldDB" id="A0A1F8F927"/>
<keyword evidence="1" id="KW-0812">Transmembrane</keyword>
<proteinExistence type="predicted"/>
<comment type="caution">
    <text evidence="2">The sequence shown here is derived from an EMBL/GenBank/DDBJ whole genome shotgun (WGS) entry which is preliminary data.</text>
</comment>
<name>A0A1F8F927_9BACT</name>
<evidence type="ECO:0000313" key="3">
    <source>
        <dbReference type="Proteomes" id="UP000177167"/>
    </source>
</evidence>
<accession>A0A1F8F927</accession>
<reference evidence="2 3" key="1">
    <citation type="journal article" date="2016" name="Nat. Commun.">
        <title>Thousands of microbial genomes shed light on interconnected biogeochemical processes in an aquifer system.</title>
        <authorList>
            <person name="Anantharaman K."/>
            <person name="Brown C.T."/>
            <person name="Hug L.A."/>
            <person name="Sharon I."/>
            <person name="Castelle C.J."/>
            <person name="Probst A.J."/>
            <person name="Thomas B.C."/>
            <person name="Singh A."/>
            <person name="Wilkins M.J."/>
            <person name="Karaoz U."/>
            <person name="Brodie E.L."/>
            <person name="Williams K.H."/>
            <person name="Hubbard S.S."/>
            <person name="Banfield J.F."/>
        </authorList>
    </citation>
    <scope>NUCLEOTIDE SEQUENCE [LARGE SCALE GENOMIC DNA]</scope>
</reference>